<keyword evidence="1" id="KW-0560">Oxidoreductase</keyword>
<name>A0A381S7P7_9ZZZZ</name>
<dbReference type="NCBIfam" id="NF008592">
    <property type="entry name" value="PRK11559.1"/>
    <property type="match status" value="1"/>
</dbReference>
<dbReference type="GO" id="GO:0008679">
    <property type="term" value="F:2-hydroxy-3-oxopropionate reductase activity"/>
    <property type="evidence" value="ECO:0007669"/>
    <property type="project" value="InterPro"/>
</dbReference>
<dbReference type="Pfam" id="PF03446">
    <property type="entry name" value="NAD_binding_2"/>
    <property type="match status" value="1"/>
</dbReference>
<evidence type="ECO:0000313" key="5">
    <source>
        <dbReference type="EMBL" id="SVA00132.1"/>
    </source>
</evidence>
<gene>
    <name evidence="5" type="ORF">METZ01_LOCUS52986</name>
</gene>
<dbReference type="PROSITE" id="PS00895">
    <property type="entry name" value="3_HYDROXYISOBUT_DH"/>
    <property type="match status" value="1"/>
</dbReference>
<dbReference type="Gene3D" id="3.40.50.720">
    <property type="entry name" value="NAD(P)-binding Rossmann-like Domain"/>
    <property type="match status" value="1"/>
</dbReference>
<dbReference type="InterPro" id="IPR006398">
    <property type="entry name" value="Tartro_sem_red"/>
</dbReference>
<evidence type="ECO:0000256" key="2">
    <source>
        <dbReference type="ARBA" id="ARBA00023027"/>
    </source>
</evidence>
<feature type="domain" description="6-phosphogluconate dehydrogenase NADP-binding" evidence="3">
    <location>
        <begin position="4"/>
        <end position="161"/>
    </location>
</feature>
<dbReference type="GO" id="GO:0051287">
    <property type="term" value="F:NAD binding"/>
    <property type="evidence" value="ECO:0007669"/>
    <property type="project" value="InterPro"/>
</dbReference>
<organism evidence="5">
    <name type="scientific">marine metagenome</name>
    <dbReference type="NCBI Taxonomy" id="408172"/>
    <lineage>
        <taxon>unclassified sequences</taxon>
        <taxon>metagenomes</taxon>
        <taxon>ecological metagenomes</taxon>
    </lineage>
</organism>
<dbReference type="InterPro" id="IPR002204">
    <property type="entry name" value="3-OH-isobutyrate_DH-rel_CS"/>
</dbReference>
<reference evidence="5" key="1">
    <citation type="submission" date="2018-05" db="EMBL/GenBank/DDBJ databases">
        <authorList>
            <person name="Lanie J.A."/>
            <person name="Ng W.-L."/>
            <person name="Kazmierczak K.M."/>
            <person name="Andrzejewski T.M."/>
            <person name="Davidsen T.M."/>
            <person name="Wayne K.J."/>
            <person name="Tettelin H."/>
            <person name="Glass J.I."/>
            <person name="Rusch D."/>
            <person name="Podicherti R."/>
            <person name="Tsui H.-C.T."/>
            <person name="Winkler M.E."/>
        </authorList>
    </citation>
    <scope>NUCLEOTIDE SEQUENCE</scope>
</reference>
<accession>A0A381S7P7</accession>
<dbReference type="PANTHER" id="PTHR43060:SF3">
    <property type="entry name" value="2-HYDROXY-3-OXOPROPIONATE REDUCTASE"/>
    <property type="match status" value="1"/>
</dbReference>
<dbReference type="PANTHER" id="PTHR43060">
    <property type="entry name" value="3-HYDROXYISOBUTYRATE DEHYDROGENASE-LIKE 1, MITOCHONDRIAL-RELATED"/>
    <property type="match status" value="1"/>
</dbReference>
<protein>
    <recommendedName>
        <fullName evidence="6">2-hydroxy-3-oxopropionate reductase</fullName>
    </recommendedName>
</protein>
<dbReference type="Pfam" id="PF14833">
    <property type="entry name" value="NAD_binding_11"/>
    <property type="match status" value="1"/>
</dbReference>
<evidence type="ECO:0000259" key="3">
    <source>
        <dbReference type="Pfam" id="PF03446"/>
    </source>
</evidence>
<dbReference type="GO" id="GO:0046487">
    <property type="term" value="P:glyoxylate metabolic process"/>
    <property type="evidence" value="ECO:0007669"/>
    <property type="project" value="InterPro"/>
</dbReference>
<dbReference type="NCBIfam" id="TIGR01505">
    <property type="entry name" value="tartro_sem_red"/>
    <property type="match status" value="1"/>
</dbReference>
<dbReference type="GO" id="GO:0050661">
    <property type="term" value="F:NADP binding"/>
    <property type="evidence" value="ECO:0007669"/>
    <property type="project" value="InterPro"/>
</dbReference>
<dbReference type="InterPro" id="IPR029154">
    <property type="entry name" value="HIBADH-like_NADP-bd"/>
</dbReference>
<dbReference type="Gene3D" id="1.10.1040.10">
    <property type="entry name" value="N-(1-d-carboxylethyl)-l-norvaline Dehydrogenase, domain 2"/>
    <property type="match status" value="1"/>
</dbReference>
<keyword evidence="2" id="KW-0520">NAD</keyword>
<dbReference type="InterPro" id="IPR008927">
    <property type="entry name" value="6-PGluconate_DH-like_C_sf"/>
</dbReference>
<dbReference type="SUPFAM" id="SSF51735">
    <property type="entry name" value="NAD(P)-binding Rossmann-fold domains"/>
    <property type="match status" value="1"/>
</dbReference>
<dbReference type="InterPro" id="IPR036291">
    <property type="entry name" value="NAD(P)-bd_dom_sf"/>
</dbReference>
<evidence type="ECO:0000259" key="4">
    <source>
        <dbReference type="Pfam" id="PF14833"/>
    </source>
</evidence>
<dbReference type="InterPro" id="IPR015815">
    <property type="entry name" value="HIBADH-related"/>
</dbReference>
<dbReference type="InterPro" id="IPR006115">
    <property type="entry name" value="6PGDH_NADP-bd"/>
</dbReference>
<sequence>MSERIGFVGLGIMGKPMAKNLVKAGYSLVVFDAFSETAMDELVAEGATVASSSADVASKSDVTIVMVPDGPDSEAVVLGENGLLEGASAGDLIVDMSSIAPSYSQMIHAACTKKGVSFIDAPVSGGEPFAISGDLAIMVGGDANHFERAKPLFEVTGKSSVLCGTIGAGNVTKLANQIVVGANIHALAEALVLATKAGVNPETVFDAIKGGLAGSNVMNAKGPMMFERNFAPGFRIELHYKDINNAVQTANSLNLPLQVTANLQQVLAALMEWGQGKDDHSAILSYVEKLSGVTVTNK</sequence>
<dbReference type="AlphaFoldDB" id="A0A381S7P7"/>
<evidence type="ECO:0008006" key="6">
    <source>
        <dbReference type="Google" id="ProtNLM"/>
    </source>
</evidence>
<dbReference type="SUPFAM" id="SSF48179">
    <property type="entry name" value="6-phosphogluconate dehydrogenase C-terminal domain-like"/>
    <property type="match status" value="1"/>
</dbReference>
<dbReference type="EMBL" id="UINC01002770">
    <property type="protein sequence ID" value="SVA00132.1"/>
    <property type="molecule type" value="Genomic_DNA"/>
</dbReference>
<proteinExistence type="predicted"/>
<dbReference type="PIRSF" id="PIRSF000103">
    <property type="entry name" value="HIBADH"/>
    <property type="match status" value="1"/>
</dbReference>
<dbReference type="InterPro" id="IPR013328">
    <property type="entry name" value="6PGD_dom2"/>
</dbReference>
<evidence type="ECO:0000256" key="1">
    <source>
        <dbReference type="ARBA" id="ARBA00023002"/>
    </source>
</evidence>
<feature type="domain" description="3-hydroxyisobutyrate dehydrogenase-like NAD-binding" evidence="4">
    <location>
        <begin position="167"/>
        <end position="286"/>
    </location>
</feature>